<dbReference type="Pfam" id="PF00628">
    <property type="entry name" value="PHD"/>
    <property type="match status" value="1"/>
</dbReference>
<dbReference type="InterPro" id="IPR011011">
    <property type="entry name" value="Znf_FYVE_PHD"/>
</dbReference>
<dbReference type="Gene3D" id="3.30.40.10">
    <property type="entry name" value="Zinc/RING finger domain, C3HC4 (zinc finger)"/>
    <property type="match status" value="1"/>
</dbReference>
<evidence type="ECO:0000256" key="4">
    <source>
        <dbReference type="ARBA" id="ARBA00022833"/>
    </source>
</evidence>
<evidence type="ECO:0000256" key="2">
    <source>
        <dbReference type="ARBA" id="ARBA00022723"/>
    </source>
</evidence>
<dbReference type="InterPro" id="IPR001965">
    <property type="entry name" value="Znf_PHD"/>
</dbReference>
<reference evidence="8 9" key="1">
    <citation type="submission" date="2016-11" db="EMBL/GenBank/DDBJ databases">
        <title>The macronuclear genome of Stentor coeruleus: a giant cell with tiny introns.</title>
        <authorList>
            <person name="Slabodnick M."/>
            <person name="Ruby J.G."/>
            <person name="Reiff S.B."/>
            <person name="Swart E.C."/>
            <person name="Gosai S."/>
            <person name="Prabakaran S."/>
            <person name="Witkowska E."/>
            <person name="Larue G.E."/>
            <person name="Fisher S."/>
            <person name="Freeman R.M."/>
            <person name="Gunawardena J."/>
            <person name="Chu W."/>
            <person name="Stover N.A."/>
            <person name="Gregory B.D."/>
            <person name="Nowacki M."/>
            <person name="Derisi J."/>
            <person name="Roy S.W."/>
            <person name="Marshall W.F."/>
            <person name="Sood P."/>
        </authorList>
    </citation>
    <scope>NUCLEOTIDE SEQUENCE [LARGE SCALE GENOMIC DNA]</scope>
    <source>
        <strain evidence="8">WM001</strain>
    </source>
</reference>
<evidence type="ECO:0000313" key="8">
    <source>
        <dbReference type="EMBL" id="OMJ84694.1"/>
    </source>
</evidence>
<dbReference type="OrthoDB" id="436852at2759"/>
<evidence type="ECO:0000256" key="5">
    <source>
        <dbReference type="ARBA" id="ARBA00023242"/>
    </source>
</evidence>
<dbReference type="InterPro" id="IPR019787">
    <property type="entry name" value="Znf_PHD-finger"/>
</dbReference>
<feature type="domain" description="PHD-type" evidence="7">
    <location>
        <begin position="103"/>
        <end position="159"/>
    </location>
</feature>
<dbReference type="PANTHER" id="PTHR46174:SF1">
    <property type="entry name" value="CXXC-TYPE ZINC FINGER PROTEIN 1"/>
    <property type="match status" value="1"/>
</dbReference>
<sequence>MHTVESRITRSIKRPKFKLYKNHKSSYRILKNYKVSRTNKMVDLKELPEPIKLLAYDHSCMPRTVQAFLEASNRKRQSWITQTPVKKVLVEDYLSEKDQSEEDVYCDCKRPYSQGELMFKCEGFCEGWYHPECLKMKPDEVERQRVSQERWYCPNCIFQAQKIVLDTTNRSPIKKPIKNNV</sequence>
<dbReference type="InterPro" id="IPR037869">
    <property type="entry name" value="Spp1/CFP1"/>
</dbReference>
<dbReference type="EMBL" id="MPUH01000261">
    <property type="protein sequence ID" value="OMJ84694.1"/>
    <property type="molecule type" value="Genomic_DNA"/>
</dbReference>
<dbReference type="GO" id="GO:0008270">
    <property type="term" value="F:zinc ion binding"/>
    <property type="evidence" value="ECO:0007669"/>
    <property type="project" value="UniProtKB-KW"/>
</dbReference>
<dbReference type="PANTHER" id="PTHR46174">
    <property type="entry name" value="CXXC-TYPE ZINC FINGER PROTEIN 1"/>
    <property type="match status" value="1"/>
</dbReference>
<evidence type="ECO:0000256" key="6">
    <source>
        <dbReference type="PROSITE-ProRule" id="PRU00146"/>
    </source>
</evidence>
<dbReference type="GO" id="GO:0045893">
    <property type="term" value="P:positive regulation of DNA-templated transcription"/>
    <property type="evidence" value="ECO:0007669"/>
    <property type="project" value="TreeGrafter"/>
</dbReference>
<dbReference type="PROSITE" id="PS50016">
    <property type="entry name" value="ZF_PHD_2"/>
    <property type="match status" value="1"/>
</dbReference>
<gene>
    <name evidence="8" type="ORF">SteCoe_14152</name>
</gene>
<keyword evidence="9" id="KW-1185">Reference proteome</keyword>
<dbReference type="Proteomes" id="UP000187209">
    <property type="component" value="Unassembled WGS sequence"/>
</dbReference>
<keyword evidence="3 6" id="KW-0863">Zinc-finger</keyword>
<accession>A0A1R2C6P1</accession>
<dbReference type="InterPro" id="IPR013083">
    <property type="entry name" value="Znf_RING/FYVE/PHD"/>
</dbReference>
<comment type="subcellular location">
    <subcellularLocation>
        <location evidence="1">Nucleus</location>
    </subcellularLocation>
</comment>
<evidence type="ECO:0000256" key="3">
    <source>
        <dbReference type="ARBA" id="ARBA00022771"/>
    </source>
</evidence>
<name>A0A1R2C6P1_9CILI</name>
<dbReference type="PROSITE" id="PS01359">
    <property type="entry name" value="ZF_PHD_1"/>
    <property type="match status" value="1"/>
</dbReference>
<evidence type="ECO:0000256" key="1">
    <source>
        <dbReference type="ARBA" id="ARBA00004123"/>
    </source>
</evidence>
<keyword evidence="5" id="KW-0539">Nucleus</keyword>
<dbReference type="GO" id="GO:0048188">
    <property type="term" value="C:Set1C/COMPASS complex"/>
    <property type="evidence" value="ECO:0007669"/>
    <property type="project" value="InterPro"/>
</dbReference>
<comment type="caution">
    <text evidence="8">The sequence shown here is derived from an EMBL/GenBank/DDBJ whole genome shotgun (WGS) entry which is preliminary data.</text>
</comment>
<protein>
    <recommendedName>
        <fullName evidence="7">PHD-type domain-containing protein</fullName>
    </recommendedName>
</protein>
<dbReference type="SUPFAM" id="SSF57903">
    <property type="entry name" value="FYVE/PHD zinc finger"/>
    <property type="match status" value="1"/>
</dbReference>
<keyword evidence="4" id="KW-0862">Zinc</keyword>
<proteinExistence type="predicted"/>
<keyword evidence="2" id="KW-0479">Metal-binding</keyword>
<organism evidence="8 9">
    <name type="scientific">Stentor coeruleus</name>
    <dbReference type="NCBI Taxonomy" id="5963"/>
    <lineage>
        <taxon>Eukaryota</taxon>
        <taxon>Sar</taxon>
        <taxon>Alveolata</taxon>
        <taxon>Ciliophora</taxon>
        <taxon>Postciliodesmatophora</taxon>
        <taxon>Heterotrichea</taxon>
        <taxon>Heterotrichida</taxon>
        <taxon>Stentoridae</taxon>
        <taxon>Stentor</taxon>
    </lineage>
</organism>
<dbReference type="AlphaFoldDB" id="A0A1R2C6P1"/>
<evidence type="ECO:0000259" key="7">
    <source>
        <dbReference type="PROSITE" id="PS50016"/>
    </source>
</evidence>
<evidence type="ECO:0000313" key="9">
    <source>
        <dbReference type="Proteomes" id="UP000187209"/>
    </source>
</evidence>
<dbReference type="SMART" id="SM00249">
    <property type="entry name" value="PHD"/>
    <property type="match status" value="1"/>
</dbReference>
<dbReference type="InterPro" id="IPR019786">
    <property type="entry name" value="Zinc_finger_PHD-type_CS"/>
</dbReference>